<comment type="caution">
    <text evidence="10">The sequence shown here is derived from an EMBL/GenBank/DDBJ whole genome shotgun (WGS) entry which is preliminary data.</text>
</comment>
<proteinExistence type="inferred from homology"/>
<keyword evidence="4 7" id="KW-0326">Glycosidase</keyword>
<dbReference type="InterPro" id="IPR032291">
    <property type="entry name" value="Abn2_C"/>
</dbReference>
<keyword evidence="11" id="KW-1185">Reference proteome</keyword>
<dbReference type="CDD" id="cd18832">
    <property type="entry name" value="GH43_GsAbnA-like"/>
    <property type="match status" value="1"/>
</dbReference>
<dbReference type="Pfam" id="PF04616">
    <property type="entry name" value="Glyco_hydro_43"/>
    <property type="match status" value="1"/>
</dbReference>
<dbReference type="Gene3D" id="2.115.10.20">
    <property type="entry name" value="Glycosyl hydrolase domain, family 43"/>
    <property type="match status" value="1"/>
</dbReference>
<feature type="site" description="Important for catalytic activity, responsible for pKa modulation of the active site Glu and correct orientation of both the proton donor and substrate" evidence="6">
    <location>
        <position position="189"/>
    </location>
</feature>
<comment type="similarity">
    <text evidence="2 7">Belongs to the glycosyl hydrolase 43 family.</text>
</comment>
<evidence type="ECO:0000256" key="1">
    <source>
        <dbReference type="ARBA" id="ARBA00004834"/>
    </source>
</evidence>
<evidence type="ECO:0000256" key="5">
    <source>
        <dbReference type="PIRSR" id="PIRSR606710-1"/>
    </source>
</evidence>
<dbReference type="GeneID" id="97989325"/>
<feature type="active site" description="Proton donor" evidence="5">
    <location>
        <position position="241"/>
    </location>
</feature>
<accession>A0A3E3HYP7</accession>
<name>A0A3E3HYP7_9FIRM</name>
<evidence type="ECO:0000256" key="6">
    <source>
        <dbReference type="PIRSR" id="PIRSR606710-2"/>
    </source>
</evidence>
<reference evidence="10" key="1">
    <citation type="submission" date="2018-08" db="EMBL/GenBank/DDBJ databases">
        <title>A genome reference for cultivated species of the human gut microbiota.</title>
        <authorList>
            <person name="Zou Y."/>
            <person name="Xue W."/>
            <person name="Luo G."/>
        </authorList>
    </citation>
    <scope>NUCLEOTIDE SEQUENCE [LARGE SCALE GENOMIC DNA]</scope>
    <source>
        <strain evidence="10">TF05-5AC</strain>
    </source>
</reference>
<feature type="active site" description="Proton acceptor" evidence="5">
    <location>
        <position position="56"/>
    </location>
</feature>
<dbReference type="PANTHER" id="PTHR43301:SF3">
    <property type="entry name" value="ARABINAN ENDO-1,5-ALPHA-L-ARABINOSIDASE A-RELATED"/>
    <property type="match status" value="1"/>
</dbReference>
<evidence type="ECO:0000256" key="3">
    <source>
        <dbReference type="ARBA" id="ARBA00022801"/>
    </source>
</evidence>
<dbReference type="PANTHER" id="PTHR43301">
    <property type="entry name" value="ARABINAN ENDO-1,5-ALPHA-L-ARABINOSIDASE"/>
    <property type="match status" value="1"/>
</dbReference>
<dbReference type="EMBL" id="QVLV01000019">
    <property type="protein sequence ID" value="RGE56919.1"/>
    <property type="molecule type" value="Genomic_DNA"/>
</dbReference>
<feature type="domain" description="Extracellular endo-alpha-(1-&gt;5)-L-arabinanase C-terminal" evidence="9">
    <location>
        <begin position="385"/>
        <end position="488"/>
    </location>
</feature>
<dbReference type="Gene3D" id="2.40.128.10">
    <property type="match status" value="1"/>
</dbReference>
<gene>
    <name evidence="10" type="ORF">DXC51_21285</name>
</gene>
<comment type="pathway">
    <text evidence="1">Glycan metabolism; L-arabinan degradation.</text>
</comment>
<feature type="chain" id="PRO_5038819528" evidence="8">
    <location>
        <begin position="27"/>
        <end position="495"/>
    </location>
</feature>
<evidence type="ECO:0000259" key="9">
    <source>
        <dbReference type="Pfam" id="PF16369"/>
    </source>
</evidence>
<keyword evidence="3 7" id="KW-0378">Hydrolase</keyword>
<dbReference type="Proteomes" id="UP000260812">
    <property type="component" value="Unassembled WGS sequence"/>
</dbReference>
<dbReference type="Pfam" id="PF16369">
    <property type="entry name" value="GH43_C"/>
    <property type="match status" value="1"/>
</dbReference>
<sequence length="495" mass="55243">MKGRKRSGKQIALLCVLVFLMGILQGCGTTEENFDNIPLTAEKETDIGFKNVTVHDPSIVKDNGSYYIFGSHLAAAKSQDLMNWSLIGSGVTKGNPIIPDAMNEMPEAFEWAKTDTFWAPDVIRLKDGKYYMYYCNCEGSSPLSCMGLAVSDSIEGPYSDKGIFLKSGMAGKSEDGNPYDATKQPNVVDPCVFYDADGRLWMIYGSYSGGIFALEMDENTGLPLQPGYGKKLLGGNHLRIEAAYVQYNPDTEYYYMFLSFGGLTSDGGYNIRVCRSRTPDGPYYDSAGHDMIDCAGPGGSFFDDRTAEQYGVKLIGNYKWAWQEGEDGKNRRGLVSPGHNSTYFDEETGDYFIIFHTRFENMGENHEVRVHRMFFNEEGWPVISPYRYAGEDPEAYEEKAVPGRYKLLKHGRQITTQMEESVNITLYSDGRVEGACTGSWELSEDHHIKITLGEDTYEGIVCRQYDEFGKKYVIGFTALSEDGEAVWGSGLAAIE</sequence>
<keyword evidence="8" id="KW-0732">Signal</keyword>
<protein>
    <submittedName>
        <fullName evidence="10">Arabinan endo-1,5-alpha-L-arabinosidase</fullName>
    </submittedName>
</protein>
<evidence type="ECO:0000256" key="2">
    <source>
        <dbReference type="ARBA" id="ARBA00009865"/>
    </source>
</evidence>
<dbReference type="AlphaFoldDB" id="A0A3E3HYP7"/>
<evidence type="ECO:0000313" key="11">
    <source>
        <dbReference type="Proteomes" id="UP000260812"/>
    </source>
</evidence>
<dbReference type="GO" id="GO:0004553">
    <property type="term" value="F:hydrolase activity, hydrolyzing O-glycosyl compounds"/>
    <property type="evidence" value="ECO:0007669"/>
    <property type="project" value="InterPro"/>
</dbReference>
<evidence type="ECO:0000256" key="7">
    <source>
        <dbReference type="RuleBase" id="RU361187"/>
    </source>
</evidence>
<dbReference type="RefSeq" id="WP_117545369.1">
    <property type="nucleotide sequence ID" value="NZ_QVLV01000019.1"/>
</dbReference>
<dbReference type="InterPro" id="IPR023296">
    <property type="entry name" value="Glyco_hydro_beta-prop_sf"/>
</dbReference>
<dbReference type="InterPro" id="IPR050727">
    <property type="entry name" value="GH43_arabinanases"/>
</dbReference>
<evidence type="ECO:0000256" key="8">
    <source>
        <dbReference type="SAM" id="SignalP"/>
    </source>
</evidence>
<organism evidence="10 11">
    <name type="scientific">Eisenbergiella massiliensis</name>
    <dbReference type="NCBI Taxonomy" id="1720294"/>
    <lineage>
        <taxon>Bacteria</taxon>
        <taxon>Bacillati</taxon>
        <taxon>Bacillota</taxon>
        <taxon>Clostridia</taxon>
        <taxon>Lachnospirales</taxon>
        <taxon>Lachnospiraceae</taxon>
        <taxon>Eisenbergiella</taxon>
    </lineage>
</organism>
<dbReference type="SUPFAM" id="SSF75005">
    <property type="entry name" value="Arabinanase/levansucrase/invertase"/>
    <property type="match status" value="1"/>
</dbReference>
<dbReference type="PROSITE" id="PS51257">
    <property type="entry name" value="PROKAR_LIPOPROTEIN"/>
    <property type="match status" value="1"/>
</dbReference>
<evidence type="ECO:0000313" key="10">
    <source>
        <dbReference type="EMBL" id="RGE56919.1"/>
    </source>
</evidence>
<evidence type="ECO:0000256" key="4">
    <source>
        <dbReference type="ARBA" id="ARBA00023295"/>
    </source>
</evidence>
<feature type="signal peptide" evidence="8">
    <location>
        <begin position="1"/>
        <end position="26"/>
    </location>
</feature>
<dbReference type="InterPro" id="IPR006710">
    <property type="entry name" value="Glyco_hydro_43"/>
</dbReference>
<dbReference type="GO" id="GO:0005975">
    <property type="term" value="P:carbohydrate metabolic process"/>
    <property type="evidence" value="ECO:0007669"/>
    <property type="project" value="InterPro"/>
</dbReference>